<organism evidence="2 3">
    <name type="scientific">Eiseniibacteriota bacterium</name>
    <dbReference type="NCBI Taxonomy" id="2212470"/>
    <lineage>
        <taxon>Bacteria</taxon>
        <taxon>Candidatus Eiseniibacteriota</taxon>
    </lineage>
</organism>
<dbReference type="GO" id="GO:0005829">
    <property type="term" value="C:cytosol"/>
    <property type="evidence" value="ECO:0007669"/>
    <property type="project" value="TreeGrafter"/>
</dbReference>
<accession>A0A956RPR3</accession>
<protein>
    <submittedName>
        <fullName evidence="2">FAD-dependent oxidoreductase</fullName>
    </submittedName>
</protein>
<dbReference type="Pfam" id="PF01593">
    <property type="entry name" value="Amino_oxidase"/>
    <property type="match status" value="1"/>
</dbReference>
<comment type="caution">
    <text evidence="2">The sequence shown here is derived from an EMBL/GenBank/DDBJ whole genome shotgun (WGS) entry which is preliminary data.</text>
</comment>
<dbReference type="InterPro" id="IPR036188">
    <property type="entry name" value="FAD/NAD-bd_sf"/>
</dbReference>
<reference evidence="2" key="2">
    <citation type="journal article" date="2021" name="Microbiome">
        <title>Successional dynamics and alternative stable states in a saline activated sludge microbial community over 9 years.</title>
        <authorList>
            <person name="Wang Y."/>
            <person name="Ye J."/>
            <person name="Ju F."/>
            <person name="Liu L."/>
            <person name="Boyd J.A."/>
            <person name="Deng Y."/>
            <person name="Parks D.H."/>
            <person name="Jiang X."/>
            <person name="Yin X."/>
            <person name="Woodcroft B.J."/>
            <person name="Tyson G.W."/>
            <person name="Hugenholtz P."/>
            <person name="Polz M.F."/>
            <person name="Zhang T."/>
        </authorList>
    </citation>
    <scope>NUCLEOTIDE SEQUENCE</scope>
    <source>
        <strain evidence="2">HKST-UBA01</strain>
    </source>
</reference>
<gene>
    <name evidence="2" type="ORF">KC729_05070</name>
</gene>
<evidence type="ECO:0000313" key="2">
    <source>
        <dbReference type="EMBL" id="MCA9727034.1"/>
    </source>
</evidence>
<dbReference type="Gene3D" id="3.50.50.60">
    <property type="entry name" value="FAD/NAD(P)-binding domain"/>
    <property type="match status" value="1"/>
</dbReference>
<dbReference type="EMBL" id="JAGQHR010000099">
    <property type="protein sequence ID" value="MCA9727034.1"/>
    <property type="molecule type" value="Genomic_DNA"/>
</dbReference>
<reference evidence="2" key="1">
    <citation type="submission" date="2020-04" db="EMBL/GenBank/DDBJ databases">
        <authorList>
            <person name="Zhang T."/>
        </authorList>
    </citation>
    <scope>NUCLEOTIDE SEQUENCE</scope>
    <source>
        <strain evidence="2">HKST-UBA01</strain>
    </source>
</reference>
<dbReference type="GO" id="GO:0016491">
    <property type="term" value="F:oxidoreductase activity"/>
    <property type="evidence" value="ECO:0007669"/>
    <property type="project" value="InterPro"/>
</dbReference>
<dbReference type="SUPFAM" id="SSF51905">
    <property type="entry name" value="FAD/NAD(P)-binding domain"/>
    <property type="match status" value="1"/>
</dbReference>
<name>A0A956RPR3_UNCEI</name>
<dbReference type="InterPro" id="IPR002937">
    <property type="entry name" value="Amino_oxidase"/>
</dbReference>
<feature type="domain" description="Amine oxidase" evidence="1">
    <location>
        <begin position="15"/>
        <end position="374"/>
    </location>
</feature>
<dbReference type="PANTHER" id="PTHR21197:SF0">
    <property type="entry name" value="UDP-GALACTOPYRANOSE MUTASE"/>
    <property type="match status" value="1"/>
</dbReference>
<dbReference type="AlphaFoldDB" id="A0A956RPR3"/>
<dbReference type="GO" id="GO:0050660">
    <property type="term" value="F:flavin adenine dinucleotide binding"/>
    <property type="evidence" value="ECO:0007669"/>
    <property type="project" value="TreeGrafter"/>
</dbReference>
<sequence length="469" mass="51923">MNEGPELTILGGGPAGLAAGHFARARGVPFRIFEARAEVGGNARTLSFRAPGLDAPFLFDTGAHRFHDRIPGSTRVVQDLLGPDLVRIDVPSRISYRGRLVRFPLTPIDLCLKLGPLAVLRAATDLARARRAGPPSSGDFESHAVHRYGRTIAETFLLGYSEKLWGVPCRRLGREVGGQRTRGLDLRTLLKEWMGSRSSHTHLDGAFFYPRGGIGAIANALAQSCGAERVRTEARVTRVSHDGRVLRSVELNGTESVDVEQVVSTLPLTRLVQALDPPAPAEILESARSLRFRNLLLVMFAIGKERMTPYGSIYFADSRVPFTRMYEPKNRSLEMAPPGCTSLVVEIPCGADDATWQSDDDAILARTRKQLVSMRWLREPEILGSCVQRIGHAYPVLELDSDVALRILWEYLERFENLVMAGRNGRFAYTHIHDMIEAGRDTIRVLEERRARFQGGRAGLAPPVVTDRS</sequence>
<evidence type="ECO:0000313" key="3">
    <source>
        <dbReference type="Proteomes" id="UP000697710"/>
    </source>
</evidence>
<proteinExistence type="predicted"/>
<dbReference type="Proteomes" id="UP000697710">
    <property type="component" value="Unassembled WGS sequence"/>
</dbReference>
<dbReference type="GO" id="GO:0008767">
    <property type="term" value="F:UDP-galactopyranose mutase activity"/>
    <property type="evidence" value="ECO:0007669"/>
    <property type="project" value="TreeGrafter"/>
</dbReference>
<dbReference type="PANTHER" id="PTHR21197">
    <property type="entry name" value="UDP-GALACTOPYRANOSE MUTASE"/>
    <property type="match status" value="1"/>
</dbReference>
<evidence type="ECO:0000259" key="1">
    <source>
        <dbReference type="Pfam" id="PF01593"/>
    </source>
</evidence>